<evidence type="ECO:0000313" key="3">
    <source>
        <dbReference type="EMBL" id="QGZ42460.1"/>
    </source>
</evidence>
<protein>
    <submittedName>
        <fullName evidence="4">Nucleotide-binding universal stress UspA family protein</fullName>
    </submittedName>
    <submittedName>
        <fullName evidence="3">Universal stress protein</fullName>
    </submittedName>
</protein>
<dbReference type="RefSeq" id="WP_145878716.1">
    <property type="nucleotide sequence ID" value="NZ_CP046904.1"/>
</dbReference>
<dbReference type="EMBL" id="VLKW01000008">
    <property type="protein sequence ID" value="TWI45030.1"/>
    <property type="molecule type" value="Genomic_DNA"/>
</dbReference>
<reference evidence="4" key="2">
    <citation type="submission" date="2019-07" db="EMBL/GenBank/DDBJ databases">
        <authorList>
            <person name="Whitman W."/>
            <person name="Huntemann M."/>
            <person name="Clum A."/>
            <person name="Pillay M."/>
            <person name="Palaniappan K."/>
            <person name="Varghese N."/>
            <person name="Mikhailova N."/>
            <person name="Stamatis D."/>
            <person name="Reddy T."/>
            <person name="Daum C."/>
            <person name="Shapiro N."/>
            <person name="Ivanova N."/>
            <person name="Kyrpides N."/>
            <person name="Woyke T."/>
        </authorList>
    </citation>
    <scope>NUCLEOTIDE SEQUENCE</scope>
    <source>
        <strain evidence="4">CGMCC 1.10685</strain>
    </source>
</reference>
<dbReference type="OrthoDB" id="9804721at2"/>
<feature type="domain" description="UspA" evidence="2">
    <location>
        <begin position="156"/>
        <end position="275"/>
    </location>
</feature>
<reference evidence="4 5" key="1">
    <citation type="journal article" date="2015" name="Stand. Genomic Sci.">
        <title>Genomic Encyclopedia of Bacterial and Archaeal Type Strains, Phase III: the genomes of soil and plant-associated and newly described type strains.</title>
        <authorList>
            <person name="Whitman W.B."/>
            <person name="Woyke T."/>
            <person name="Klenk H.P."/>
            <person name="Zhou Y."/>
            <person name="Lilburn T.G."/>
            <person name="Beck B.J."/>
            <person name="De Vos P."/>
            <person name="Vandamme P."/>
            <person name="Eisen J.A."/>
            <person name="Garrity G."/>
            <person name="Hugenholtz P."/>
            <person name="Kyrpides N.C."/>
        </authorList>
    </citation>
    <scope>NUCLEOTIDE SEQUENCE [LARGE SCALE GENOMIC DNA]</scope>
    <source>
        <strain evidence="4 5">CGMCC 1.10685</strain>
    </source>
</reference>
<evidence type="ECO:0000313" key="4">
    <source>
        <dbReference type="EMBL" id="TWI45030.1"/>
    </source>
</evidence>
<evidence type="ECO:0000313" key="6">
    <source>
        <dbReference type="Proteomes" id="UP000437862"/>
    </source>
</evidence>
<dbReference type="PRINTS" id="PR01438">
    <property type="entry name" value="UNVRSLSTRESS"/>
</dbReference>
<dbReference type="EMBL" id="CP046904">
    <property type="protein sequence ID" value="QGZ42460.1"/>
    <property type="molecule type" value="Genomic_DNA"/>
</dbReference>
<evidence type="ECO:0000259" key="2">
    <source>
        <dbReference type="Pfam" id="PF00582"/>
    </source>
</evidence>
<dbReference type="InterPro" id="IPR006016">
    <property type="entry name" value="UspA"/>
</dbReference>
<dbReference type="PANTHER" id="PTHR46268:SF15">
    <property type="entry name" value="UNIVERSAL STRESS PROTEIN HP_0031"/>
    <property type="match status" value="1"/>
</dbReference>
<dbReference type="CDD" id="cd00293">
    <property type="entry name" value="USP-like"/>
    <property type="match status" value="1"/>
</dbReference>
<evidence type="ECO:0000256" key="1">
    <source>
        <dbReference type="ARBA" id="ARBA00008791"/>
    </source>
</evidence>
<dbReference type="Proteomes" id="UP000437862">
    <property type="component" value="Chromosome"/>
</dbReference>
<reference evidence="3 6" key="3">
    <citation type="submission" date="2019-12" db="EMBL/GenBank/DDBJ databases">
        <title>Draft Genome Sequences of Six Type Strains of the Genus Massilia.</title>
        <authorList>
            <person name="Miess H."/>
            <person name="Frediansyah A."/>
            <person name="Goeker M."/>
            <person name="Gross H."/>
        </authorList>
    </citation>
    <scope>NUCLEOTIDE SEQUENCE [LARGE SCALE GENOMIC DNA]</scope>
    <source>
        <strain evidence="3 6">DSM 26639</strain>
    </source>
</reference>
<name>A0A562PLF3_9BURK</name>
<dbReference type="SUPFAM" id="SSF52402">
    <property type="entry name" value="Adenine nucleotide alpha hydrolases-like"/>
    <property type="match status" value="2"/>
</dbReference>
<sequence length="276" mass="29317">MSYKTILVHVDLSEQAPRRIGTAARLALEFDAHLTGVASTGLSNFIHPGTAELSGGLLAARYDELIADAQTGLDRFEALVQHAGVPSFERRLASDDIDGGLALHARYCDLSVFTQADPAGGPLASHDLPEYVVLNAARPVLLLPRAGHADVFGTNALIAWDGSHEATRAVAFALPLLKRARRTVVAVLDPWRGNAHGDQPGADLALYLSRHGIAVEVRVQLGRVDRGDALLTLAADQGADLLVMGGYGHARARELLLGGVTKTILRSMTVPVLMAH</sequence>
<comment type="similarity">
    <text evidence="1">Belongs to the universal stress protein A family.</text>
</comment>
<dbReference type="Pfam" id="PF00582">
    <property type="entry name" value="Usp"/>
    <property type="match status" value="1"/>
</dbReference>
<dbReference type="PANTHER" id="PTHR46268">
    <property type="entry name" value="STRESS RESPONSE PROTEIN NHAX"/>
    <property type="match status" value="1"/>
</dbReference>
<evidence type="ECO:0000313" key="5">
    <source>
        <dbReference type="Proteomes" id="UP000315112"/>
    </source>
</evidence>
<dbReference type="AlphaFoldDB" id="A0A562PLF3"/>
<accession>A0A562PLF3</accession>
<proteinExistence type="inferred from homology"/>
<organism evidence="4 5">
    <name type="scientific">Pseudoduganella flava</name>
    <dbReference type="NCBI Taxonomy" id="871742"/>
    <lineage>
        <taxon>Bacteria</taxon>
        <taxon>Pseudomonadati</taxon>
        <taxon>Pseudomonadota</taxon>
        <taxon>Betaproteobacteria</taxon>
        <taxon>Burkholderiales</taxon>
        <taxon>Oxalobacteraceae</taxon>
        <taxon>Telluria group</taxon>
        <taxon>Pseudoduganella</taxon>
    </lineage>
</organism>
<dbReference type="Proteomes" id="UP000315112">
    <property type="component" value="Unassembled WGS sequence"/>
</dbReference>
<dbReference type="InterPro" id="IPR006015">
    <property type="entry name" value="Universal_stress_UspA"/>
</dbReference>
<dbReference type="Gene3D" id="3.40.50.12370">
    <property type="match status" value="1"/>
</dbReference>
<gene>
    <name evidence="3" type="ORF">GO485_27790</name>
    <name evidence="4" type="ORF">IP92_04205</name>
</gene>
<keyword evidence="6" id="KW-1185">Reference proteome</keyword>